<protein>
    <submittedName>
        <fullName evidence="2">Uncharacterized protein</fullName>
    </submittedName>
</protein>
<dbReference type="PANTHER" id="PTHR10773">
    <property type="entry name" value="DNA-DIRECTED RNA POLYMERASES I, II, AND III SUBUNIT RPABC2"/>
    <property type="match status" value="1"/>
</dbReference>
<dbReference type="EMBL" id="CACVKT020000344">
    <property type="protein sequence ID" value="CAC5358312.1"/>
    <property type="molecule type" value="Genomic_DNA"/>
</dbReference>
<gene>
    <name evidence="2" type="ORF">MCOR_1616</name>
</gene>
<keyword evidence="3" id="KW-1185">Reference proteome</keyword>
<dbReference type="PANTHER" id="PTHR10773:SF19">
    <property type="match status" value="1"/>
</dbReference>
<dbReference type="AlphaFoldDB" id="A0A6J7ZZD8"/>
<organism evidence="2 3">
    <name type="scientific">Mytilus coruscus</name>
    <name type="common">Sea mussel</name>
    <dbReference type="NCBI Taxonomy" id="42192"/>
    <lineage>
        <taxon>Eukaryota</taxon>
        <taxon>Metazoa</taxon>
        <taxon>Spiralia</taxon>
        <taxon>Lophotrochozoa</taxon>
        <taxon>Mollusca</taxon>
        <taxon>Bivalvia</taxon>
        <taxon>Autobranchia</taxon>
        <taxon>Pteriomorphia</taxon>
        <taxon>Mytilida</taxon>
        <taxon>Mytiloidea</taxon>
        <taxon>Mytilidae</taxon>
        <taxon>Mytilinae</taxon>
        <taxon>Mytilus</taxon>
    </lineage>
</organism>
<accession>A0A6J7ZZD8</accession>
<evidence type="ECO:0000313" key="3">
    <source>
        <dbReference type="Proteomes" id="UP000507470"/>
    </source>
</evidence>
<name>A0A6J7ZZD8_MYTCO</name>
<feature type="region of interest" description="Disordered" evidence="1">
    <location>
        <begin position="31"/>
        <end position="57"/>
    </location>
</feature>
<proteinExistence type="predicted"/>
<sequence length="271" mass="31513">MCVLCYGYVIKQLKTKTEKVHDSFYQSPKDYSIDEPCNTPLQPRKKGRPKGTPPRKALNFITPPKMSLFRKRKATPETWKKNIRKKLRLSGKEYISVKGTVVEEKKVKKSTFKCHLGINDEHRQQIFKTFWSLDTNDRKKDFIIANTTQKKTRTYLDDNNEPVQKKKNVHRSYSLNVDGNHIKIGKKFFLTTLGISETFANNALQNQQDGVSIGEDKRGKHASYNKTTNTAMDLVRRHIESFPVVDDHNTRKDSNRKYLGADLNIKQMYEL</sequence>
<dbReference type="Proteomes" id="UP000507470">
    <property type="component" value="Unassembled WGS sequence"/>
</dbReference>
<dbReference type="OrthoDB" id="6076305at2759"/>
<reference evidence="2 3" key="1">
    <citation type="submission" date="2020-06" db="EMBL/GenBank/DDBJ databases">
        <authorList>
            <person name="Li R."/>
            <person name="Bekaert M."/>
        </authorList>
    </citation>
    <scope>NUCLEOTIDE SEQUENCE [LARGE SCALE GENOMIC DNA]</scope>
    <source>
        <strain evidence="3">wild</strain>
    </source>
</reference>
<evidence type="ECO:0000256" key="1">
    <source>
        <dbReference type="SAM" id="MobiDB-lite"/>
    </source>
</evidence>
<evidence type="ECO:0000313" key="2">
    <source>
        <dbReference type="EMBL" id="CAC5358312.1"/>
    </source>
</evidence>